<feature type="binding site" evidence="5">
    <location>
        <position position="90"/>
    </location>
    <ligand>
        <name>Zn(2+)</name>
        <dbReference type="ChEBI" id="CHEBI:29105"/>
    </ligand>
</feature>
<evidence type="ECO:0000256" key="1">
    <source>
        <dbReference type="ARBA" id="ARBA00010748"/>
    </source>
</evidence>
<dbReference type="EMBL" id="CP030139">
    <property type="protein sequence ID" value="AZB71998.1"/>
    <property type="molecule type" value="Genomic_DNA"/>
</dbReference>
<accession>A0AAN1QMC7</accession>
<feature type="binding site" evidence="5">
    <location>
        <position position="2"/>
    </location>
    <ligand>
        <name>Ni(2+)</name>
        <dbReference type="ChEBI" id="CHEBI:49786"/>
    </ligand>
</feature>
<dbReference type="NCBIfam" id="TIGR00100">
    <property type="entry name" value="hypA"/>
    <property type="match status" value="1"/>
</dbReference>
<evidence type="ECO:0000313" key="6">
    <source>
        <dbReference type="EMBL" id="AZB71998.1"/>
    </source>
</evidence>
<keyword evidence="3 5" id="KW-0479">Metal-binding</keyword>
<dbReference type="PIRSF" id="PIRSF004761">
    <property type="entry name" value="Hydrgn_mat_HypA"/>
    <property type="match status" value="1"/>
</dbReference>
<dbReference type="PANTHER" id="PTHR34535">
    <property type="entry name" value="HYDROGENASE MATURATION FACTOR HYPA"/>
    <property type="match status" value="1"/>
</dbReference>
<dbReference type="Proteomes" id="UP000267249">
    <property type="component" value="Chromosome"/>
</dbReference>
<dbReference type="PANTHER" id="PTHR34535:SF3">
    <property type="entry name" value="HYDROGENASE MATURATION FACTOR HYPA"/>
    <property type="match status" value="1"/>
</dbReference>
<dbReference type="InterPro" id="IPR000688">
    <property type="entry name" value="HypA/HybF"/>
</dbReference>
<comment type="function">
    <text evidence="5">Involved in the maturation of [NiFe] hydrogenases. Required for nickel insertion into the metal center of the hydrogenase.</text>
</comment>
<dbReference type="HAMAP" id="MF_00213">
    <property type="entry name" value="HypA_HybF"/>
    <property type="match status" value="1"/>
</dbReference>
<evidence type="ECO:0000256" key="5">
    <source>
        <dbReference type="HAMAP-Rule" id="MF_00213"/>
    </source>
</evidence>
<dbReference type="Pfam" id="PF01155">
    <property type="entry name" value="HypA"/>
    <property type="match status" value="1"/>
</dbReference>
<protein>
    <recommendedName>
        <fullName evidence="5">Hydrogenase maturation factor HypA</fullName>
    </recommendedName>
</protein>
<evidence type="ECO:0000313" key="7">
    <source>
        <dbReference type="Proteomes" id="UP000267249"/>
    </source>
</evidence>
<gene>
    <name evidence="5 6" type="primary">hypA</name>
    <name evidence="6" type="ORF">DOP62_03975</name>
</gene>
<feature type="binding site" evidence="5">
    <location>
        <position position="88"/>
    </location>
    <ligand>
        <name>Zn(2+)</name>
        <dbReference type="ChEBI" id="CHEBI:29105"/>
    </ligand>
</feature>
<reference evidence="6 7" key="1">
    <citation type="journal article" date="2018" name="Sci. Rep.">
        <title>Genome Features and Biochemical Characteristics of a Robust, Fast Growing and Naturally Transformable Cyanobacterium Synechococcus elongatus PCC 11801 Isolated from India.</title>
        <authorList>
            <person name="Jaiswal D."/>
            <person name="Sengupta A."/>
            <person name="Sohoni S."/>
            <person name="Sengupta S."/>
            <person name="Phadnavis A.G."/>
            <person name="Pakrasi H.B."/>
            <person name="Wangikar P.P."/>
        </authorList>
    </citation>
    <scope>NUCLEOTIDE SEQUENCE [LARGE SCALE GENOMIC DNA]</scope>
    <source>
        <strain evidence="6 7">PCC 11801</strain>
    </source>
</reference>
<comment type="similarity">
    <text evidence="1 5">Belongs to the HypA/HybF family.</text>
</comment>
<proteinExistence type="inferred from homology"/>
<dbReference type="InterPro" id="IPR020538">
    <property type="entry name" value="Hydgase_Ni_incorp_HypA/HybF_CS"/>
</dbReference>
<evidence type="ECO:0000256" key="3">
    <source>
        <dbReference type="ARBA" id="ARBA00022723"/>
    </source>
</evidence>
<dbReference type="PROSITE" id="PS01249">
    <property type="entry name" value="HYPA"/>
    <property type="match status" value="1"/>
</dbReference>
<organism evidence="6 7">
    <name type="scientific">Synechococcus elongatus PCC 11801</name>
    <dbReference type="NCBI Taxonomy" id="2219813"/>
    <lineage>
        <taxon>Bacteria</taxon>
        <taxon>Bacillati</taxon>
        <taxon>Cyanobacteriota</taxon>
        <taxon>Cyanophyceae</taxon>
        <taxon>Synechococcales</taxon>
        <taxon>Synechococcaceae</taxon>
        <taxon>Synechococcus</taxon>
    </lineage>
</organism>
<dbReference type="GO" id="GO:0008270">
    <property type="term" value="F:zinc ion binding"/>
    <property type="evidence" value="ECO:0007669"/>
    <property type="project" value="UniProtKB-UniRule"/>
</dbReference>
<feature type="binding site" evidence="5">
    <location>
        <position position="76"/>
    </location>
    <ligand>
        <name>Zn(2+)</name>
        <dbReference type="ChEBI" id="CHEBI:29105"/>
    </ligand>
</feature>
<dbReference type="AlphaFoldDB" id="A0AAN1QMC7"/>
<evidence type="ECO:0000256" key="2">
    <source>
        <dbReference type="ARBA" id="ARBA00022596"/>
    </source>
</evidence>
<dbReference type="GO" id="GO:0051604">
    <property type="term" value="P:protein maturation"/>
    <property type="evidence" value="ECO:0007669"/>
    <property type="project" value="InterPro"/>
</dbReference>
<dbReference type="RefSeq" id="WP_208675784.1">
    <property type="nucleotide sequence ID" value="NZ_CP030139.2"/>
</dbReference>
<keyword evidence="2 5" id="KW-0533">Nickel</keyword>
<sequence length="111" mass="11755">MHELSLATSLLETAIAQAEQAQAEQVVGLTLRLGTWAGVDVEALRFAFSLVQAETIAASATLAIEPVPVQFCCLDCGAIATPPLAIACVCGSDRWQLQQGRELQLVSMEVV</sequence>
<dbReference type="GO" id="GO:0016151">
    <property type="term" value="F:nickel cation binding"/>
    <property type="evidence" value="ECO:0007669"/>
    <property type="project" value="UniProtKB-UniRule"/>
</dbReference>
<feature type="binding site" evidence="5">
    <location>
        <position position="73"/>
    </location>
    <ligand>
        <name>Zn(2+)</name>
        <dbReference type="ChEBI" id="CHEBI:29105"/>
    </ligand>
</feature>
<evidence type="ECO:0000256" key="4">
    <source>
        <dbReference type="ARBA" id="ARBA00022833"/>
    </source>
</evidence>
<keyword evidence="4 5" id="KW-0862">Zinc</keyword>
<name>A0AAN1QMC7_SYNEL</name>
<dbReference type="Gene3D" id="3.30.2320.80">
    <property type="match status" value="1"/>
</dbReference>